<dbReference type="GO" id="GO:0005886">
    <property type="term" value="C:plasma membrane"/>
    <property type="evidence" value="ECO:0007669"/>
    <property type="project" value="UniProtKB-SubCell"/>
</dbReference>
<dbReference type="AlphaFoldDB" id="A0A523UP48"/>
<comment type="caution">
    <text evidence="13">The sequence shown here is derived from an EMBL/GenBank/DDBJ whole genome shotgun (WGS) entry which is preliminary data.</text>
</comment>
<evidence type="ECO:0000256" key="6">
    <source>
        <dbReference type="ARBA" id="ARBA00022692"/>
    </source>
</evidence>
<evidence type="ECO:0000256" key="4">
    <source>
        <dbReference type="ARBA" id="ARBA00022519"/>
    </source>
</evidence>
<evidence type="ECO:0000313" key="13">
    <source>
        <dbReference type="EMBL" id="TET44322.1"/>
    </source>
</evidence>
<keyword evidence="4" id="KW-0997">Cell inner membrane</keyword>
<dbReference type="GO" id="GO:0022857">
    <property type="term" value="F:transmembrane transporter activity"/>
    <property type="evidence" value="ECO:0007669"/>
    <property type="project" value="InterPro"/>
</dbReference>
<dbReference type="InterPro" id="IPR037185">
    <property type="entry name" value="EmrE-like"/>
</dbReference>
<feature type="transmembrane region" description="Helical" evidence="11">
    <location>
        <begin position="76"/>
        <end position="96"/>
    </location>
</feature>
<name>A0A523UP48_UNCT6</name>
<dbReference type="GO" id="GO:0009103">
    <property type="term" value="P:lipopolysaccharide biosynthetic process"/>
    <property type="evidence" value="ECO:0007669"/>
    <property type="project" value="UniProtKB-KW"/>
</dbReference>
<dbReference type="Gene3D" id="1.10.3730.20">
    <property type="match status" value="1"/>
</dbReference>
<feature type="domain" description="EamA" evidence="12">
    <location>
        <begin position="3"/>
        <end position="119"/>
    </location>
</feature>
<keyword evidence="2" id="KW-1003">Cell membrane</keyword>
<dbReference type="PANTHER" id="PTHR30561">
    <property type="entry name" value="SMR FAMILY PROTON-DEPENDENT DRUG EFFLUX TRANSPORTER SUGE"/>
    <property type="match status" value="1"/>
</dbReference>
<keyword evidence="5" id="KW-0441">Lipid A biosynthesis</keyword>
<evidence type="ECO:0000256" key="8">
    <source>
        <dbReference type="ARBA" id="ARBA00022989"/>
    </source>
</evidence>
<keyword evidence="3" id="KW-0444">Lipid biosynthesis</keyword>
<dbReference type="SUPFAM" id="SSF103481">
    <property type="entry name" value="Multidrug resistance efflux transporter EmrE"/>
    <property type="match status" value="1"/>
</dbReference>
<dbReference type="InterPro" id="IPR000620">
    <property type="entry name" value="EamA_dom"/>
</dbReference>
<evidence type="ECO:0000256" key="11">
    <source>
        <dbReference type="SAM" id="Phobius"/>
    </source>
</evidence>
<evidence type="ECO:0000259" key="12">
    <source>
        <dbReference type="Pfam" id="PF00892"/>
    </source>
</evidence>
<accession>A0A523UP48</accession>
<proteinExistence type="predicted"/>
<evidence type="ECO:0000256" key="3">
    <source>
        <dbReference type="ARBA" id="ARBA00022516"/>
    </source>
</evidence>
<sequence length="121" mass="13378">MKGISFLLTSVFLNVLGQVAFKAGMLKIGEIMFHPTKIFQIGVQIFSKPIILLGVFLYAVSAFSWIIGLSKAELSFAYPMLSIGYILIFFLSVWLFREPFSIPRLIGTIVVCGGLVLVARS</sequence>
<evidence type="ECO:0000256" key="5">
    <source>
        <dbReference type="ARBA" id="ARBA00022556"/>
    </source>
</evidence>
<keyword evidence="9" id="KW-0443">Lipid metabolism</keyword>
<dbReference type="PANTHER" id="PTHR30561:SF9">
    <property type="entry name" value="4-AMINO-4-DEOXY-L-ARABINOSE-PHOSPHOUNDECAPRENOL FLIPPASE SUBUNIT ARNF-RELATED"/>
    <property type="match status" value="1"/>
</dbReference>
<evidence type="ECO:0000256" key="10">
    <source>
        <dbReference type="ARBA" id="ARBA00023136"/>
    </source>
</evidence>
<keyword evidence="7" id="KW-0448">Lipopolysaccharide biosynthesis</keyword>
<organism evidence="13 14">
    <name type="scientific">candidate division TA06 bacterium</name>
    <dbReference type="NCBI Taxonomy" id="2250710"/>
    <lineage>
        <taxon>Bacteria</taxon>
        <taxon>Bacteria division TA06</taxon>
    </lineage>
</organism>
<evidence type="ECO:0000256" key="7">
    <source>
        <dbReference type="ARBA" id="ARBA00022985"/>
    </source>
</evidence>
<reference evidence="13 14" key="1">
    <citation type="submission" date="2019-03" db="EMBL/GenBank/DDBJ databases">
        <title>Metabolic potential of uncultured bacteria and archaea associated with petroleum seepage in deep-sea sediments.</title>
        <authorList>
            <person name="Dong X."/>
            <person name="Hubert C."/>
        </authorList>
    </citation>
    <scope>NUCLEOTIDE SEQUENCE [LARGE SCALE GENOMIC DNA]</scope>
    <source>
        <strain evidence="13">E44_bin18</strain>
    </source>
</reference>
<dbReference type="Pfam" id="PF00892">
    <property type="entry name" value="EamA"/>
    <property type="match status" value="1"/>
</dbReference>
<evidence type="ECO:0000256" key="9">
    <source>
        <dbReference type="ARBA" id="ARBA00023098"/>
    </source>
</evidence>
<evidence type="ECO:0000256" key="1">
    <source>
        <dbReference type="ARBA" id="ARBA00004651"/>
    </source>
</evidence>
<protein>
    <recommendedName>
        <fullName evidence="12">EamA domain-containing protein</fullName>
    </recommendedName>
</protein>
<evidence type="ECO:0000313" key="14">
    <source>
        <dbReference type="Proteomes" id="UP000315525"/>
    </source>
</evidence>
<dbReference type="InterPro" id="IPR000390">
    <property type="entry name" value="Small_drug/metabolite_transptr"/>
</dbReference>
<feature type="transmembrane region" description="Helical" evidence="11">
    <location>
        <begin position="41"/>
        <end position="69"/>
    </location>
</feature>
<dbReference type="Proteomes" id="UP000315525">
    <property type="component" value="Unassembled WGS sequence"/>
</dbReference>
<gene>
    <name evidence="13" type="ORF">E3J62_10720</name>
</gene>
<keyword evidence="6 11" id="KW-0812">Transmembrane</keyword>
<feature type="transmembrane region" description="Helical" evidence="11">
    <location>
        <begin position="102"/>
        <end position="119"/>
    </location>
</feature>
<keyword evidence="8 11" id="KW-1133">Transmembrane helix</keyword>
<evidence type="ECO:0000256" key="2">
    <source>
        <dbReference type="ARBA" id="ARBA00022475"/>
    </source>
</evidence>
<dbReference type="EMBL" id="SOJN01000129">
    <property type="protein sequence ID" value="TET44322.1"/>
    <property type="molecule type" value="Genomic_DNA"/>
</dbReference>
<keyword evidence="10 11" id="KW-0472">Membrane</keyword>
<comment type="subcellular location">
    <subcellularLocation>
        <location evidence="1">Cell membrane</location>
        <topology evidence="1">Multi-pass membrane protein</topology>
    </subcellularLocation>
</comment>